<feature type="transmembrane region" description="Helical" evidence="1">
    <location>
        <begin position="12"/>
        <end position="30"/>
    </location>
</feature>
<reference evidence="2" key="1">
    <citation type="submission" date="2022-11" db="EMBL/GenBank/DDBJ databases">
        <title>High-quality draft genome sequence of Galbibacter sp. strain CMA-7.</title>
        <authorList>
            <person name="Wei L."/>
            <person name="Dong C."/>
            <person name="Shao Z."/>
        </authorList>
    </citation>
    <scope>NUCLEOTIDE SEQUENCE</scope>
    <source>
        <strain evidence="2">CMA-7</strain>
    </source>
</reference>
<evidence type="ECO:0008006" key="4">
    <source>
        <dbReference type="Google" id="ProtNLM"/>
    </source>
</evidence>
<protein>
    <recommendedName>
        <fullName evidence="4">SGNH/GDSL hydrolase family protein</fullName>
    </recommendedName>
</protein>
<keyword evidence="3" id="KW-1185">Reference proteome</keyword>
<keyword evidence="1" id="KW-1133">Transmembrane helix</keyword>
<organism evidence="2 3">
    <name type="scientific">Galbibacter pacificus</name>
    <dbReference type="NCBI Taxonomy" id="2996052"/>
    <lineage>
        <taxon>Bacteria</taxon>
        <taxon>Pseudomonadati</taxon>
        <taxon>Bacteroidota</taxon>
        <taxon>Flavobacteriia</taxon>
        <taxon>Flavobacteriales</taxon>
        <taxon>Flavobacteriaceae</taxon>
        <taxon>Galbibacter</taxon>
    </lineage>
</organism>
<evidence type="ECO:0000256" key="1">
    <source>
        <dbReference type="SAM" id="Phobius"/>
    </source>
</evidence>
<keyword evidence="1" id="KW-0812">Transmembrane</keyword>
<evidence type="ECO:0000313" key="3">
    <source>
        <dbReference type="Proteomes" id="UP001153642"/>
    </source>
</evidence>
<accession>A0ABT6FNC5</accession>
<dbReference type="RefSeq" id="WP_277898522.1">
    <property type="nucleotide sequence ID" value="NZ_JAPMUA010000001.1"/>
</dbReference>
<dbReference type="Proteomes" id="UP001153642">
    <property type="component" value="Unassembled WGS sequence"/>
</dbReference>
<dbReference type="EMBL" id="JAPMUA010000001">
    <property type="protein sequence ID" value="MDG3584764.1"/>
    <property type="molecule type" value="Genomic_DNA"/>
</dbReference>
<evidence type="ECO:0000313" key="2">
    <source>
        <dbReference type="EMBL" id="MDG3584764.1"/>
    </source>
</evidence>
<proteinExistence type="predicted"/>
<keyword evidence="1" id="KW-0472">Membrane</keyword>
<gene>
    <name evidence="2" type="ORF">OSR52_02705</name>
</gene>
<sequence>MHDSKNNFTKTVFIVFGVLTLLLGLFNFIIDPYRLHKKRIPGINDQVCRGFFSYNSMDNLMQYYFSKYNDEPNLILGTSHIIRGVPDCRFTDIFKMGISSMSIEEAALILEKLLDKKKLPDNIYIELMAGESISFQNGKPNRINDKISWYRRFIDIKTLRMTFSTIRNSIGLKTIICGVPDISDTFVDKVDGTEYVRRIQEEEYLSWLSLIDKLNRKIGDHKVNITFFTSPLPYGAMSSVKAKGISRYNYMVINKVINASKKYNNIMCNYIDLLNSSIGADYIPGTTSFNQGWYDASHYKSKIGEKVVDTLLQVTQK</sequence>
<comment type="caution">
    <text evidence="2">The sequence shown here is derived from an EMBL/GenBank/DDBJ whole genome shotgun (WGS) entry which is preliminary data.</text>
</comment>
<name>A0ABT6FNC5_9FLAO</name>